<keyword evidence="5 6" id="KW-0539">Nucleus</keyword>
<feature type="compositionally biased region" description="Basic and acidic residues" evidence="7">
    <location>
        <begin position="143"/>
        <end position="160"/>
    </location>
</feature>
<evidence type="ECO:0000256" key="5">
    <source>
        <dbReference type="ARBA" id="ARBA00023242"/>
    </source>
</evidence>
<evidence type="ECO:0000313" key="9">
    <source>
        <dbReference type="EMBL" id="ACZ65967.1"/>
    </source>
</evidence>
<dbReference type="GO" id="GO:0000122">
    <property type="term" value="P:negative regulation of transcription by RNA polymerase II"/>
    <property type="evidence" value="ECO:0007669"/>
    <property type="project" value="TreeGrafter"/>
</dbReference>
<feature type="DNA-binding region" description="HMG box" evidence="6">
    <location>
        <begin position="91"/>
        <end position="159"/>
    </location>
</feature>
<keyword evidence="3 6" id="KW-0238">DNA-binding</keyword>
<reference evidence="9" key="1">
    <citation type="journal article" date="2011" name="Biochem. Genet.">
        <title>Isolation and Expression of Two Distinct Sox8 Genes in Mudloach (Misgurnus anguillicaudatus).</title>
        <authorList>
            <person name="Xia X."/>
            <person name="Zhao J."/>
            <person name="Du Q."/>
            <person name="Chang Z."/>
        </authorList>
    </citation>
    <scope>NUCLEOTIDE SEQUENCE</scope>
    <source>
        <tissue evidence="9">Brain</tissue>
    </source>
</reference>
<dbReference type="PANTHER" id="PTHR45803">
    <property type="entry name" value="SOX100B"/>
    <property type="match status" value="1"/>
</dbReference>
<dbReference type="InterPro" id="IPR036910">
    <property type="entry name" value="HMG_box_dom_sf"/>
</dbReference>
<dbReference type="CDD" id="cd22031">
    <property type="entry name" value="HMG-box_SoxE"/>
    <property type="match status" value="1"/>
</dbReference>
<feature type="region of interest" description="Disordered" evidence="7">
    <location>
        <begin position="143"/>
        <end position="222"/>
    </location>
</feature>
<proteinExistence type="evidence at transcript level"/>
<feature type="region of interest" description="Disordered" evidence="7">
    <location>
        <begin position="276"/>
        <end position="348"/>
    </location>
</feature>
<dbReference type="GO" id="GO:0014032">
    <property type="term" value="P:neural crest cell development"/>
    <property type="evidence" value="ECO:0007669"/>
    <property type="project" value="TreeGrafter"/>
</dbReference>
<feature type="compositionally biased region" description="Polar residues" evidence="7">
    <location>
        <begin position="336"/>
        <end position="348"/>
    </location>
</feature>
<feature type="region of interest" description="Disordered" evidence="7">
    <location>
        <begin position="395"/>
        <end position="414"/>
    </location>
</feature>
<dbReference type="GO" id="GO:0005634">
    <property type="term" value="C:nucleus"/>
    <property type="evidence" value="ECO:0007669"/>
    <property type="project" value="UniProtKB-SubCell"/>
</dbReference>
<dbReference type="Gene3D" id="1.10.30.10">
    <property type="entry name" value="High mobility group box domain"/>
    <property type="match status" value="1"/>
</dbReference>
<dbReference type="InterPro" id="IPR050917">
    <property type="entry name" value="SOX_TF"/>
</dbReference>
<comment type="subcellular location">
    <subcellularLocation>
        <location evidence="1">Nucleus</location>
    </subcellularLocation>
</comment>
<organism evidence="9">
    <name type="scientific">Misgurnus anguillicaudatus</name>
    <name type="common">Oriental weatherloach</name>
    <name type="synonym">Cobitis anguillicaudata</name>
    <dbReference type="NCBI Taxonomy" id="75329"/>
    <lineage>
        <taxon>Eukaryota</taxon>
        <taxon>Metazoa</taxon>
        <taxon>Chordata</taxon>
        <taxon>Craniata</taxon>
        <taxon>Vertebrata</taxon>
        <taxon>Euteleostomi</taxon>
        <taxon>Actinopterygii</taxon>
        <taxon>Neopterygii</taxon>
        <taxon>Teleostei</taxon>
        <taxon>Ostariophysi</taxon>
        <taxon>Cypriniformes</taxon>
        <taxon>Cobitidae</taxon>
        <taxon>Cobitinae</taxon>
        <taxon>Misgurnus</taxon>
    </lineage>
</organism>
<dbReference type="InterPro" id="IPR009071">
    <property type="entry name" value="HMG_box_dom"/>
</dbReference>
<dbReference type="PANTHER" id="PTHR45803:SF2">
    <property type="entry name" value="TRANSCRIPTION FACTOR SOX-8"/>
    <property type="match status" value="1"/>
</dbReference>
<dbReference type="SMART" id="SM00398">
    <property type="entry name" value="HMG"/>
    <property type="match status" value="1"/>
</dbReference>
<feature type="compositionally biased region" description="Polar residues" evidence="7">
    <location>
        <begin position="291"/>
        <end position="327"/>
    </location>
</feature>
<dbReference type="FunFam" id="1.10.30.10:FF:000004">
    <property type="entry name" value="Transcription factor SOX-10"/>
    <property type="match status" value="1"/>
</dbReference>
<dbReference type="SUPFAM" id="SSF47095">
    <property type="entry name" value="HMG-box"/>
    <property type="match status" value="1"/>
</dbReference>
<feature type="compositionally biased region" description="Basic and acidic residues" evidence="7">
    <location>
        <begin position="168"/>
        <end position="188"/>
    </location>
</feature>
<feature type="region of interest" description="Disordered" evidence="7">
    <location>
        <begin position="1"/>
        <end position="57"/>
    </location>
</feature>
<dbReference type="EMBL" id="GU166140">
    <property type="protein sequence ID" value="ACZ65967.1"/>
    <property type="molecule type" value="mRNA"/>
</dbReference>
<evidence type="ECO:0000256" key="2">
    <source>
        <dbReference type="ARBA" id="ARBA00023015"/>
    </source>
</evidence>
<keyword evidence="4" id="KW-0804">Transcription</keyword>
<dbReference type="GO" id="GO:0000978">
    <property type="term" value="F:RNA polymerase II cis-regulatory region sequence-specific DNA binding"/>
    <property type="evidence" value="ECO:0007669"/>
    <property type="project" value="TreeGrafter"/>
</dbReference>
<feature type="compositionally biased region" description="Basic and acidic residues" evidence="7">
    <location>
        <begin position="206"/>
        <end position="221"/>
    </location>
</feature>
<evidence type="ECO:0000256" key="1">
    <source>
        <dbReference type="ARBA" id="ARBA00004123"/>
    </source>
</evidence>
<dbReference type="PROSITE" id="PS50118">
    <property type="entry name" value="HMG_BOX_2"/>
    <property type="match status" value="1"/>
</dbReference>
<evidence type="ECO:0000256" key="7">
    <source>
        <dbReference type="SAM" id="MobiDB-lite"/>
    </source>
</evidence>
<name>D2JYW6_MISAN</name>
<dbReference type="Pfam" id="PF12444">
    <property type="entry name" value="Sox_N"/>
    <property type="match status" value="1"/>
</dbReference>
<keyword evidence="2" id="KW-0805">Transcription regulation</keyword>
<dbReference type="GO" id="GO:0000981">
    <property type="term" value="F:DNA-binding transcription factor activity, RNA polymerase II-specific"/>
    <property type="evidence" value="ECO:0007669"/>
    <property type="project" value="TreeGrafter"/>
</dbReference>
<dbReference type="InterPro" id="IPR022151">
    <property type="entry name" value="Sox_N"/>
</dbReference>
<dbReference type="AlphaFoldDB" id="D2JYW6"/>
<evidence type="ECO:0000259" key="8">
    <source>
        <dbReference type="PROSITE" id="PS50118"/>
    </source>
</evidence>
<feature type="compositionally biased region" description="Polar residues" evidence="7">
    <location>
        <begin position="25"/>
        <end position="47"/>
    </location>
</feature>
<dbReference type="GO" id="GO:0002009">
    <property type="term" value="P:morphogenesis of an epithelium"/>
    <property type="evidence" value="ECO:0007669"/>
    <property type="project" value="TreeGrafter"/>
</dbReference>
<evidence type="ECO:0000256" key="3">
    <source>
        <dbReference type="ARBA" id="ARBA00023125"/>
    </source>
</evidence>
<sequence length="414" mass="46270">MSKEPDKNSTGTESSAFLGDVDSDCASSPSMSDDQESHSQLGTSNKPNIEEDGRFPPCIRDAVSQVLKGYDWSLLPMPMQGNRSLKDKPHVKRPMNAFMVWAQAARRKLADQYPHLHNAELSKTLGKLWRLLSENEKRPFVEEAERLRVQHKKDHPDYKYQPRRRKSMKPDQSEPDEKNHHPTDHIYKAEPVQSHGPPTPPTTPKADQHQGAKLESRRASENVRQNIDFSNVDISELSSDVICSMGPFDVREFDQYLPLNGHGAVNIENGGGQHSSPGCFSTYHHHHAHSGGSTWNKDSGSPSTSLHNGTNESSQQRPLIKTEQLSPSHYGESHGSPIQSELGSSSNSLTDCSDLHNSTYYTTFPGYPSSIYQYPYFHSSRRSYVAPVLNTLSSPSHSPGASWEQPVYTTLTRP</sequence>
<feature type="domain" description="HMG box" evidence="8">
    <location>
        <begin position="91"/>
        <end position="159"/>
    </location>
</feature>
<protein>
    <submittedName>
        <fullName evidence="9">Sox8b</fullName>
    </submittedName>
</protein>
<evidence type="ECO:0000256" key="4">
    <source>
        <dbReference type="ARBA" id="ARBA00023163"/>
    </source>
</evidence>
<accession>D2JYW6</accession>
<evidence type="ECO:0000256" key="6">
    <source>
        <dbReference type="PROSITE-ProRule" id="PRU00267"/>
    </source>
</evidence>
<dbReference type="Pfam" id="PF00505">
    <property type="entry name" value="HMG_box"/>
    <property type="match status" value="1"/>
</dbReference>